<dbReference type="InterPro" id="IPR007474">
    <property type="entry name" value="ApaG_domain"/>
</dbReference>
<feature type="domain" description="ApaG" evidence="3">
    <location>
        <begin position="3"/>
        <end position="127"/>
    </location>
</feature>
<reference evidence="4 5" key="1">
    <citation type="journal article" date="2015" name="Genome Announc.">
        <title>Complete Genome Sequence of Sedimenticola thiotaurini Strain SIP-G1, a Polyphosphate- and Polyhydroxyalkanoate-Accumulating Sulfur-Oxidizing Gammaproteobacterium Isolated from Salt Marsh Sediments.</title>
        <authorList>
            <person name="Flood B.E."/>
            <person name="Jones D.S."/>
            <person name="Bailey J.V."/>
        </authorList>
    </citation>
    <scope>NUCLEOTIDE SEQUENCE [LARGE SCALE GENOMIC DNA]</scope>
    <source>
        <strain evidence="4 5">SIP-G1</strain>
    </source>
</reference>
<dbReference type="KEGG" id="seds:AAY24_14115"/>
<dbReference type="InterPro" id="IPR036767">
    <property type="entry name" value="ApaG_sf"/>
</dbReference>
<dbReference type="PANTHER" id="PTHR14289">
    <property type="entry name" value="F-BOX ONLY PROTEIN 3"/>
    <property type="match status" value="1"/>
</dbReference>
<protein>
    <recommendedName>
        <fullName evidence="1 2">Protein ApaG</fullName>
    </recommendedName>
</protein>
<evidence type="ECO:0000313" key="5">
    <source>
        <dbReference type="Proteomes" id="UP000034410"/>
    </source>
</evidence>
<evidence type="ECO:0000256" key="1">
    <source>
        <dbReference type="ARBA" id="ARBA00017693"/>
    </source>
</evidence>
<evidence type="ECO:0000313" key="4">
    <source>
        <dbReference type="EMBL" id="AKH21312.1"/>
    </source>
</evidence>
<sequence>MSKPAQNSIEVDVRTAYVEEQSKPAESHYVFAYSITIRNTGQSTARLISRHWLITDANGGVQEVFGEGVVGQQPLLRPGEDFSYTSGTTLPTPVGTMQGSYQMETDSGEQFEAIIAPFSLALPHMLH</sequence>
<dbReference type="NCBIfam" id="NF003967">
    <property type="entry name" value="PRK05461.1"/>
    <property type="match status" value="1"/>
</dbReference>
<name>A0A0F7K0C3_9GAMM</name>
<accession>A0A0F7K0C3</accession>
<dbReference type="Gene3D" id="2.60.40.1470">
    <property type="entry name" value="ApaG domain"/>
    <property type="match status" value="1"/>
</dbReference>
<organism evidence="4 5">
    <name type="scientific">Sedimenticola thiotaurini</name>
    <dbReference type="NCBI Taxonomy" id="1543721"/>
    <lineage>
        <taxon>Bacteria</taxon>
        <taxon>Pseudomonadati</taxon>
        <taxon>Pseudomonadota</taxon>
        <taxon>Gammaproteobacteria</taxon>
        <taxon>Chromatiales</taxon>
        <taxon>Sedimenticolaceae</taxon>
        <taxon>Sedimenticola</taxon>
    </lineage>
</organism>
<dbReference type="HAMAP" id="MF_00791">
    <property type="entry name" value="ApaG"/>
    <property type="match status" value="1"/>
</dbReference>
<evidence type="ECO:0000259" key="3">
    <source>
        <dbReference type="PROSITE" id="PS51087"/>
    </source>
</evidence>
<dbReference type="PANTHER" id="PTHR14289:SF16">
    <property type="entry name" value="POLYMERASE DELTA-INTERACTING PROTEIN 2"/>
    <property type="match status" value="1"/>
</dbReference>
<proteinExistence type="inferred from homology"/>
<dbReference type="OrthoDB" id="9795226at2"/>
<evidence type="ECO:0000256" key="2">
    <source>
        <dbReference type="HAMAP-Rule" id="MF_00791"/>
    </source>
</evidence>
<dbReference type="PROSITE" id="PS51087">
    <property type="entry name" value="APAG"/>
    <property type="match status" value="1"/>
</dbReference>
<dbReference type="PATRIC" id="fig|1543721.4.peg.2923"/>
<dbReference type="AlphaFoldDB" id="A0A0F7K0C3"/>
<dbReference type="EMBL" id="CP011412">
    <property type="protein sequence ID" value="AKH21312.1"/>
    <property type="molecule type" value="Genomic_DNA"/>
</dbReference>
<dbReference type="GO" id="GO:0070987">
    <property type="term" value="P:error-free translesion synthesis"/>
    <property type="evidence" value="ECO:0007669"/>
    <property type="project" value="TreeGrafter"/>
</dbReference>
<dbReference type="InterPro" id="IPR023065">
    <property type="entry name" value="Uncharacterised_ApaG"/>
</dbReference>
<dbReference type="Proteomes" id="UP000034410">
    <property type="component" value="Chromosome"/>
</dbReference>
<dbReference type="RefSeq" id="WP_046860241.1">
    <property type="nucleotide sequence ID" value="NZ_CP011412.1"/>
</dbReference>
<keyword evidence="5" id="KW-1185">Reference proteome</keyword>
<dbReference type="Pfam" id="PF04379">
    <property type="entry name" value="DUF525"/>
    <property type="match status" value="1"/>
</dbReference>
<dbReference type="SUPFAM" id="SSF110069">
    <property type="entry name" value="ApaG-like"/>
    <property type="match status" value="1"/>
</dbReference>
<gene>
    <name evidence="2" type="primary">apaG</name>
    <name evidence="4" type="ORF">AAY24_14115</name>
</gene>